<evidence type="ECO:0000313" key="5">
    <source>
        <dbReference type="RefSeq" id="XP_029639718.1"/>
    </source>
</evidence>
<dbReference type="Pfam" id="PF05649">
    <property type="entry name" value="Peptidase_M13_N"/>
    <property type="match status" value="1"/>
</dbReference>
<dbReference type="AlphaFoldDB" id="A0A6P7SNT3"/>
<dbReference type="GO" id="GO:0016485">
    <property type="term" value="P:protein processing"/>
    <property type="evidence" value="ECO:0007669"/>
    <property type="project" value="TreeGrafter"/>
</dbReference>
<evidence type="ECO:0000256" key="2">
    <source>
        <dbReference type="SAM" id="Phobius"/>
    </source>
</evidence>
<keyword evidence="2" id="KW-0472">Membrane</keyword>
<dbReference type="PANTHER" id="PTHR11733:SF167">
    <property type="entry name" value="FI17812P1-RELATED"/>
    <property type="match status" value="1"/>
</dbReference>
<dbReference type="InterPro" id="IPR008753">
    <property type="entry name" value="Peptidase_M13_N"/>
</dbReference>
<feature type="domain" description="Peptidase M13 N-terminal" evidence="3">
    <location>
        <begin position="150"/>
        <end position="522"/>
    </location>
</feature>
<dbReference type="Proteomes" id="UP000515154">
    <property type="component" value="Linkage group LG8"/>
</dbReference>
<dbReference type="Gene3D" id="1.10.1380.10">
    <property type="entry name" value="Neutral endopeptidase , domain2"/>
    <property type="match status" value="1"/>
</dbReference>
<reference evidence="5" key="1">
    <citation type="submission" date="2025-08" db="UniProtKB">
        <authorList>
            <consortium name="RefSeq"/>
        </authorList>
    </citation>
    <scope>IDENTIFICATION</scope>
</reference>
<sequence length="619" mass="70468">MAERESPNSFEMAEREPLNSSEMPDGINRVVAGEPGPLTVFNRVVAGEPGPLTVFNRVVAGEPGPLTVLNSRNNNEPVSKVFPWNKRDIRIIGIVVMVIILTVVVVAVLCVKLRNANQRQDGMESPMAIPKHIVNTVYRILGNMDEKKKPCDDFWLHSCGGYIESHPYKERQDYRREMGVKAEMQDSTDEEVIRLLEEPTTESTIEPVKMVRNFYRSCTDKVTIEKTVKSFMSGLSEKLGGVPIITGNKYSSDHATTLRTLISVTGDLPWLQYYILDGPKRNHTIIRLRLKLNCNVYILLRTITTIGLMFGSPDRVDKILNFCRQTSQMQVLPMDDNFFNGKIYRESDITQHLPSLELVSLFKYIVNTSSKPASSFLFIIDDMSVFKRFDHLVLETDTKDFINIAFLQILQEFYGMIPTIGMYLADSISNLGVARNYIQSNSNLSSIPAQKKTCLDIAYLSSDVLGWLYSKKYFDKQVQEQAKYIAKYLEKSMEKVLSERKWLTQESRESAKNIIKKLSKKVHVGSQHSQQAEAKLIKRYENLKLSDNFLENTFALKKRRTQLIISDMLKNDMNQVSDMDIQAVYYVVNNSIHIPIAMLQPPVFYKGAPMALNFAGLGT</sequence>
<dbReference type="PANTHER" id="PTHR11733">
    <property type="entry name" value="ZINC METALLOPROTEASE FAMILY M13 NEPRILYSIN-RELATED"/>
    <property type="match status" value="1"/>
</dbReference>
<dbReference type="PROSITE" id="PS51885">
    <property type="entry name" value="NEPRILYSIN"/>
    <property type="match status" value="1"/>
</dbReference>
<proteinExistence type="predicted"/>
<evidence type="ECO:0000259" key="3">
    <source>
        <dbReference type="Pfam" id="PF05649"/>
    </source>
</evidence>
<dbReference type="GO" id="GO:0005886">
    <property type="term" value="C:plasma membrane"/>
    <property type="evidence" value="ECO:0007669"/>
    <property type="project" value="TreeGrafter"/>
</dbReference>
<dbReference type="InterPro" id="IPR042089">
    <property type="entry name" value="Peptidase_M13_dom_2"/>
</dbReference>
<feature type="region of interest" description="Disordered" evidence="1">
    <location>
        <begin position="1"/>
        <end position="25"/>
    </location>
</feature>
<feature type="compositionally biased region" description="Basic and acidic residues" evidence="1">
    <location>
        <begin position="1"/>
        <end position="17"/>
    </location>
</feature>
<name>A0A6P7SNT3_9MOLL</name>
<organism evidence="4 5">
    <name type="scientific">Octopus sinensis</name>
    <name type="common">East Asian common octopus</name>
    <dbReference type="NCBI Taxonomy" id="2607531"/>
    <lineage>
        <taxon>Eukaryota</taxon>
        <taxon>Metazoa</taxon>
        <taxon>Spiralia</taxon>
        <taxon>Lophotrochozoa</taxon>
        <taxon>Mollusca</taxon>
        <taxon>Cephalopoda</taxon>
        <taxon>Coleoidea</taxon>
        <taxon>Octopodiformes</taxon>
        <taxon>Octopoda</taxon>
        <taxon>Incirrata</taxon>
        <taxon>Octopodidae</taxon>
        <taxon>Octopus</taxon>
    </lineage>
</organism>
<dbReference type="InterPro" id="IPR024079">
    <property type="entry name" value="MetalloPept_cat_dom_sf"/>
</dbReference>
<keyword evidence="2" id="KW-1133">Transmembrane helix</keyword>
<keyword evidence="2" id="KW-0812">Transmembrane</keyword>
<accession>A0A6P7SNT3</accession>
<evidence type="ECO:0000256" key="1">
    <source>
        <dbReference type="SAM" id="MobiDB-lite"/>
    </source>
</evidence>
<dbReference type="InterPro" id="IPR000718">
    <property type="entry name" value="Peptidase_M13"/>
</dbReference>
<gene>
    <name evidence="5" type="primary">LOC115214827</name>
</gene>
<dbReference type="SUPFAM" id="SSF55486">
    <property type="entry name" value="Metalloproteases ('zincins'), catalytic domain"/>
    <property type="match status" value="1"/>
</dbReference>
<evidence type="ECO:0000313" key="4">
    <source>
        <dbReference type="Proteomes" id="UP000515154"/>
    </source>
</evidence>
<dbReference type="KEGG" id="osn:115214827"/>
<protein>
    <submittedName>
        <fullName evidence="5">EEF1AKMT4-ECE2 readthrough transcript protein-like</fullName>
    </submittedName>
</protein>
<keyword evidence="4" id="KW-1185">Reference proteome</keyword>
<dbReference type="RefSeq" id="XP_029639718.1">
    <property type="nucleotide sequence ID" value="XM_029783858.2"/>
</dbReference>
<dbReference type="Gene3D" id="3.40.390.10">
    <property type="entry name" value="Collagenase (Catalytic Domain)"/>
    <property type="match status" value="1"/>
</dbReference>
<dbReference type="GO" id="GO:0004222">
    <property type="term" value="F:metalloendopeptidase activity"/>
    <property type="evidence" value="ECO:0007669"/>
    <property type="project" value="InterPro"/>
</dbReference>
<feature type="transmembrane region" description="Helical" evidence="2">
    <location>
        <begin position="89"/>
        <end position="109"/>
    </location>
</feature>